<sequence length="95" mass="10327">MAVTMVRSIHRPSDNDGVGAVMTAAVVVECNIPMAAVMETMSFTVDNHAVIVPVMVSVMSMSLDYDRVGRGHGRYEKAQCQSTKHDGFHLRSSSN</sequence>
<proteinExistence type="predicted"/>
<feature type="compositionally biased region" description="Basic and acidic residues" evidence="1">
    <location>
        <begin position="76"/>
        <end position="89"/>
    </location>
</feature>
<dbReference type="HOGENOM" id="CLU_2370818_0_0_5"/>
<reference evidence="2 3" key="1">
    <citation type="journal article" date="2000" name="DNA Res.">
        <title>Complete genome structure of the nitrogen-fixing symbiotic bacterium Mesorhizobium loti.</title>
        <authorList>
            <person name="Kaneko T."/>
            <person name="Nakamura Y."/>
            <person name="Sato S."/>
            <person name="Asamizu E."/>
            <person name="Kato T."/>
            <person name="Sasamoto S."/>
            <person name="Watanabe A."/>
            <person name="Idesawa K."/>
            <person name="Ishikawa A."/>
            <person name="Kawashima K."/>
            <person name="Kimura T."/>
            <person name="Kishida Y."/>
            <person name="Kiyokawa C."/>
            <person name="Kohara M."/>
            <person name="Matsumoto M."/>
            <person name="Matsuno A."/>
            <person name="Mochizuki Y."/>
            <person name="Nakayama S."/>
            <person name="Nakazaki N."/>
            <person name="Shimpo S."/>
            <person name="Sugimoto M."/>
            <person name="Takeuchi C."/>
            <person name="Yamada M."/>
            <person name="Tabata S."/>
        </authorList>
    </citation>
    <scope>NUCLEOTIDE SEQUENCE [LARGE SCALE GENOMIC DNA]</scope>
    <source>
        <strain evidence="3">LMG 29417 / CECT 9101 / MAFF 303099</strain>
    </source>
</reference>
<dbReference type="EMBL" id="BA000012">
    <property type="protein sequence ID" value="BAB53708.1"/>
    <property type="molecule type" value="Genomic_DNA"/>
</dbReference>
<name>Q984C2_RHILO</name>
<protein>
    <submittedName>
        <fullName evidence="2">Msr8065 protein</fullName>
    </submittedName>
</protein>
<feature type="region of interest" description="Disordered" evidence="1">
    <location>
        <begin position="76"/>
        <end position="95"/>
    </location>
</feature>
<evidence type="ECO:0000313" key="3">
    <source>
        <dbReference type="Proteomes" id="UP000000552"/>
    </source>
</evidence>
<evidence type="ECO:0000256" key="1">
    <source>
        <dbReference type="SAM" id="MobiDB-lite"/>
    </source>
</evidence>
<dbReference type="Proteomes" id="UP000000552">
    <property type="component" value="Chromosome"/>
</dbReference>
<dbReference type="KEGG" id="mlo:msr8065"/>
<organism evidence="2 3">
    <name type="scientific">Mesorhizobium japonicum (strain LMG 29417 / CECT 9101 / MAFF 303099)</name>
    <name type="common">Mesorhizobium loti (strain MAFF 303099)</name>
    <dbReference type="NCBI Taxonomy" id="266835"/>
    <lineage>
        <taxon>Bacteria</taxon>
        <taxon>Pseudomonadati</taxon>
        <taxon>Pseudomonadota</taxon>
        <taxon>Alphaproteobacteria</taxon>
        <taxon>Hyphomicrobiales</taxon>
        <taxon>Phyllobacteriaceae</taxon>
        <taxon>Mesorhizobium</taxon>
    </lineage>
</organism>
<evidence type="ECO:0000313" key="2">
    <source>
        <dbReference type="EMBL" id="BAB53708.1"/>
    </source>
</evidence>
<gene>
    <name evidence="2" type="ordered locus">msr8065</name>
</gene>
<dbReference type="AlphaFoldDB" id="Q984C2"/>
<accession>Q984C2</accession>